<reference evidence="1 2" key="1">
    <citation type="submission" date="2022-05" db="EMBL/GenBank/DDBJ databases">
        <title>Genome Sequencing of Bee-Associated Microbes.</title>
        <authorList>
            <person name="Dunlap C."/>
        </authorList>
    </citation>
    <scope>NUCLEOTIDE SEQUENCE [LARGE SCALE GENOMIC DNA]</scope>
    <source>
        <strain evidence="1 2">NRRL NRS-1438</strain>
    </source>
</reference>
<name>A0ABT4DSI4_9BACL</name>
<sequence>MRISDTIRQIQSYAFRYEPAELHIQNRSAEIDMNWDSVWNELGLQRPSVVAQDISDSARQAAMSATEQYAQEGDSLGNIAKQKVTFGQIAFQRYMQKGQKEVRIYALPSQGVSIDVRIYPPEIEVQTKGVVRD</sequence>
<accession>A0ABT4DSI4</accession>
<protein>
    <submittedName>
        <fullName evidence="1">DUF6470 family protein</fullName>
    </submittedName>
</protein>
<dbReference type="EMBL" id="JAMDLW010000014">
    <property type="protein sequence ID" value="MCY9520313.1"/>
    <property type="molecule type" value="Genomic_DNA"/>
</dbReference>
<evidence type="ECO:0000313" key="2">
    <source>
        <dbReference type="Proteomes" id="UP001207626"/>
    </source>
</evidence>
<keyword evidence="2" id="KW-1185">Reference proteome</keyword>
<gene>
    <name evidence="1" type="ORF">M5X09_11565</name>
</gene>
<dbReference type="RefSeq" id="WP_087434001.1">
    <property type="nucleotide sequence ID" value="NZ_JAMDLV010000017.1"/>
</dbReference>
<dbReference type="Proteomes" id="UP001207626">
    <property type="component" value="Unassembled WGS sequence"/>
</dbReference>
<organism evidence="1 2">
    <name type="scientific">Paenibacillus apiarius</name>
    <dbReference type="NCBI Taxonomy" id="46240"/>
    <lineage>
        <taxon>Bacteria</taxon>
        <taxon>Bacillati</taxon>
        <taxon>Bacillota</taxon>
        <taxon>Bacilli</taxon>
        <taxon>Bacillales</taxon>
        <taxon>Paenibacillaceae</taxon>
        <taxon>Paenibacillus</taxon>
    </lineage>
</organism>
<evidence type="ECO:0000313" key="1">
    <source>
        <dbReference type="EMBL" id="MCY9520313.1"/>
    </source>
</evidence>
<proteinExistence type="predicted"/>
<dbReference type="Pfam" id="PF20074">
    <property type="entry name" value="DUF6470"/>
    <property type="match status" value="1"/>
</dbReference>
<comment type="caution">
    <text evidence="1">The sequence shown here is derived from an EMBL/GenBank/DDBJ whole genome shotgun (WGS) entry which is preliminary data.</text>
</comment>
<dbReference type="InterPro" id="IPR045527">
    <property type="entry name" value="DUF6470"/>
</dbReference>